<dbReference type="EMBL" id="CP097502">
    <property type="protein sequence ID" value="URD73703.1"/>
    <property type="molecule type" value="Genomic_DNA"/>
</dbReference>
<protein>
    <submittedName>
        <fullName evidence="1">Uncharacterized protein</fullName>
    </submittedName>
</protein>
<accession>A0A9E7EB56</accession>
<dbReference type="EMBL" id="CP097502">
    <property type="protein sequence ID" value="URD73701.1"/>
    <property type="molecule type" value="Genomic_DNA"/>
</dbReference>
<evidence type="ECO:0000313" key="2">
    <source>
        <dbReference type="Proteomes" id="UP001055439"/>
    </source>
</evidence>
<name>A0A9E7EB56_9LILI</name>
<organism evidence="1 2">
    <name type="scientific">Musa troglodytarum</name>
    <name type="common">fe'i banana</name>
    <dbReference type="NCBI Taxonomy" id="320322"/>
    <lineage>
        <taxon>Eukaryota</taxon>
        <taxon>Viridiplantae</taxon>
        <taxon>Streptophyta</taxon>
        <taxon>Embryophyta</taxon>
        <taxon>Tracheophyta</taxon>
        <taxon>Spermatophyta</taxon>
        <taxon>Magnoliopsida</taxon>
        <taxon>Liliopsida</taxon>
        <taxon>Zingiberales</taxon>
        <taxon>Musaceae</taxon>
        <taxon>Musa</taxon>
    </lineage>
</organism>
<dbReference type="Proteomes" id="UP001055439">
    <property type="component" value="Chromosome 1"/>
</dbReference>
<keyword evidence="2" id="KW-1185">Reference proteome</keyword>
<reference evidence="1" key="1">
    <citation type="submission" date="2022-05" db="EMBL/GenBank/DDBJ databases">
        <title>The Musa troglodytarum L. genome provides insights into the mechanism of non-climacteric behaviour and enrichment of carotenoids.</title>
        <authorList>
            <person name="Wang J."/>
        </authorList>
    </citation>
    <scope>NUCLEOTIDE SEQUENCE</scope>
    <source>
        <tissue evidence="1">Leaf</tissue>
    </source>
</reference>
<evidence type="ECO:0000313" key="1">
    <source>
        <dbReference type="EMBL" id="URD73702.1"/>
    </source>
</evidence>
<gene>
    <name evidence="1" type="ORF">MUK42_08536</name>
</gene>
<proteinExistence type="predicted"/>
<dbReference type="EMBL" id="CP097502">
    <property type="protein sequence ID" value="URD73699.1"/>
    <property type="molecule type" value="Genomic_DNA"/>
</dbReference>
<dbReference type="EMBL" id="CP097502">
    <property type="protein sequence ID" value="URD73700.1"/>
    <property type="molecule type" value="Genomic_DNA"/>
</dbReference>
<dbReference type="AlphaFoldDB" id="A0A9E7EB56"/>
<dbReference type="EMBL" id="CP097502">
    <property type="protein sequence ID" value="URD73702.1"/>
    <property type="molecule type" value="Genomic_DNA"/>
</dbReference>
<sequence length="94" mass="11564">MNSFMLRWMSIRLASRRLFKRCLECPRWLRRGLRKLKKSKVLCRFRQPWPRRVRETMVLLFSCTIYMLVIYCRVCWYELAVDFLFSVCLGLCCL</sequence>